<sequence>MVCGEILGNRNLFEKQSLQMQRRLAKRSQFLQTFYSTIFLPDAHIAYDITLICSLSGLCPAFIARAQTRSSHEPEPVHPGEARGMSVGAIPSPGSDTASSTSPPPPSLLTSLSTTQTTMLRARPLFRPAQSAVRAFTQARHLHNTPPAPATPIYMLSALSHARETQHYALRSGLGVTHHSPAIEAIKASEVDPFDPAPDADLPRAPASNSSIARAPHPPQHTSPTAPVAGGAAPLHPIGARELAARQRVASLILGGDASVLRPMTHVLPGERKELARALLGRSPAADNALAAGVKARLAVAREADENPAALPVLQHDAGPSRAYGTERVGKSRPSLVEGSALVQEAVLEAEEVKEKEKPYQTFTSEGMQVALLVAVVALVAVNAFAFETLGAERAARELNSARLTRLETALTEASERAAHAHHVPHVIHAASPATSPAPAAAMASAAGTEVGAAREVAGTQLLPNEVVPKATLGDRMTGWVKSAFWVQ</sequence>
<proteinExistence type="predicted"/>
<name>A0A9P4JG19_9PEZI</name>
<dbReference type="AlphaFoldDB" id="A0A9P4JG19"/>
<accession>A0A9P4JG19</accession>
<feature type="compositionally biased region" description="Low complexity" evidence="1">
    <location>
        <begin position="197"/>
        <end position="207"/>
    </location>
</feature>
<evidence type="ECO:0000256" key="1">
    <source>
        <dbReference type="SAM" id="MobiDB-lite"/>
    </source>
</evidence>
<evidence type="ECO:0000313" key="2">
    <source>
        <dbReference type="EMBL" id="KAF2158164.1"/>
    </source>
</evidence>
<keyword evidence="3" id="KW-1185">Reference proteome</keyword>
<feature type="compositionally biased region" description="Basic and acidic residues" evidence="1">
    <location>
        <begin position="70"/>
        <end position="81"/>
    </location>
</feature>
<protein>
    <submittedName>
        <fullName evidence="2">Uncharacterized protein</fullName>
    </submittedName>
</protein>
<organism evidence="2 3">
    <name type="scientific">Myriangium duriaei CBS 260.36</name>
    <dbReference type="NCBI Taxonomy" id="1168546"/>
    <lineage>
        <taxon>Eukaryota</taxon>
        <taxon>Fungi</taxon>
        <taxon>Dikarya</taxon>
        <taxon>Ascomycota</taxon>
        <taxon>Pezizomycotina</taxon>
        <taxon>Dothideomycetes</taxon>
        <taxon>Dothideomycetidae</taxon>
        <taxon>Myriangiales</taxon>
        <taxon>Myriangiaceae</taxon>
        <taxon>Myriangium</taxon>
    </lineage>
</organism>
<feature type="region of interest" description="Disordered" evidence="1">
    <location>
        <begin position="70"/>
        <end position="111"/>
    </location>
</feature>
<reference evidence="2" key="1">
    <citation type="journal article" date="2020" name="Stud. Mycol.">
        <title>101 Dothideomycetes genomes: a test case for predicting lifestyles and emergence of pathogens.</title>
        <authorList>
            <person name="Haridas S."/>
            <person name="Albert R."/>
            <person name="Binder M."/>
            <person name="Bloem J."/>
            <person name="Labutti K."/>
            <person name="Salamov A."/>
            <person name="Andreopoulos B."/>
            <person name="Baker S."/>
            <person name="Barry K."/>
            <person name="Bills G."/>
            <person name="Bluhm B."/>
            <person name="Cannon C."/>
            <person name="Castanera R."/>
            <person name="Culley D."/>
            <person name="Daum C."/>
            <person name="Ezra D."/>
            <person name="Gonzalez J."/>
            <person name="Henrissat B."/>
            <person name="Kuo A."/>
            <person name="Liang C."/>
            <person name="Lipzen A."/>
            <person name="Lutzoni F."/>
            <person name="Magnuson J."/>
            <person name="Mondo S."/>
            <person name="Nolan M."/>
            <person name="Ohm R."/>
            <person name="Pangilinan J."/>
            <person name="Park H.-J."/>
            <person name="Ramirez L."/>
            <person name="Alfaro M."/>
            <person name="Sun H."/>
            <person name="Tritt A."/>
            <person name="Yoshinaga Y."/>
            <person name="Zwiers L.-H."/>
            <person name="Turgeon B."/>
            <person name="Goodwin S."/>
            <person name="Spatafora J."/>
            <person name="Crous P."/>
            <person name="Grigoriev I."/>
        </authorList>
    </citation>
    <scope>NUCLEOTIDE SEQUENCE</scope>
    <source>
        <strain evidence="2">CBS 260.36</strain>
    </source>
</reference>
<feature type="region of interest" description="Disordered" evidence="1">
    <location>
        <begin position="191"/>
        <end position="234"/>
    </location>
</feature>
<feature type="compositionally biased region" description="Low complexity" evidence="1">
    <location>
        <begin position="91"/>
        <end position="101"/>
    </location>
</feature>
<dbReference type="EMBL" id="ML996081">
    <property type="protein sequence ID" value="KAF2158164.1"/>
    <property type="molecule type" value="Genomic_DNA"/>
</dbReference>
<gene>
    <name evidence="2" type="ORF">K461DRAFT_299980</name>
</gene>
<comment type="caution">
    <text evidence="2">The sequence shown here is derived from an EMBL/GenBank/DDBJ whole genome shotgun (WGS) entry which is preliminary data.</text>
</comment>
<evidence type="ECO:0000313" key="3">
    <source>
        <dbReference type="Proteomes" id="UP000799439"/>
    </source>
</evidence>
<dbReference type="Proteomes" id="UP000799439">
    <property type="component" value="Unassembled WGS sequence"/>
</dbReference>
<dbReference type="OrthoDB" id="3945546at2759"/>